<protein>
    <submittedName>
        <fullName evidence="2">Uncharacterized protein</fullName>
    </submittedName>
</protein>
<feature type="region of interest" description="Disordered" evidence="1">
    <location>
        <begin position="183"/>
        <end position="202"/>
    </location>
</feature>
<keyword evidence="3" id="KW-1185">Reference proteome</keyword>
<feature type="region of interest" description="Disordered" evidence="1">
    <location>
        <begin position="456"/>
        <end position="480"/>
    </location>
</feature>
<feature type="region of interest" description="Disordered" evidence="1">
    <location>
        <begin position="146"/>
        <end position="165"/>
    </location>
</feature>
<gene>
    <name evidence="2" type="ORF">L211DRAFT_211580</name>
</gene>
<dbReference type="PANTHER" id="PTHR42084:SF1">
    <property type="entry name" value="SERINE_THREONINE-PROTEIN KINASE PPK6"/>
    <property type="match status" value="1"/>
</dbReference>
<evidence type="ECO:0000256" key="1">
    <source>
        <dbReference type="SAM" id="MobiDB-lite"/>
    </source>
</evidence>
<evidence type="ECO:0000313" key="2">
    <source>
        <dbReference type="EMBL" id="RPB24158.1"/>
    </source>
</evidence>
<feature type="region of interest" description="Disordered" evidence="1">
    <location>
        <begin position="12"/>
        <end position="137"/>
    </location>
</feature>
<feature type="compositionally biased region" description="Low complexity" evidence="1">
    <location>
        <begin position="21"/>
        <end position="37"/>
    </location>
</feature>
<dbReference type="InParanoid" id="A0A3N4LR52"/>
<feature type="compositionally biased region" description="Polar residues" evidence="1">
    <location>
        <begin position="184"/>
        <end position="202"/>
    </location>
</feature>
<reference evidence="2 3" key="1">
    <citation type="journal article" date="2018" name="Nat. Ecol. Evol.">
        <title>Pezizomycetes genomes reveal the molecular basis of ectomycorrhizal truffle lifestyle.</title>
        <authorList>
            <person name="Murat C."/>
            <person name="Payen T."/>
            <person name="Noel B."/>
            <person name="Kuo A."/>
            <person name="Morin E."/>
            <person name="Chen J."/>
            <person name="Kohler A."/>
            <person name="Krizsan K."/>
            <person name="Balestrini R."/>
            <person name="Da Silva C."/>
            <person name="Montanini B."/>
            <person name="Hainaut M."/>
            <person name="Levati E."/>
            <person name="Barry K.W."/>
            <person name="Belfiori B."/>
            <person name="Cichocki N."/>
            <person name="Clum A."/>
            <person name="Dockter R.B."/>
            <person name="Fauchery L."/>
            <person name="Guy J."/>
            <person name="Iotti M."/>
            <person name="Le Tacon F."/>
            <person name="Lindquist E.A."/>
            <person name="Lipzen A."/>
            <person name="Malagnac F."/>
            <person name="Mello A."/>
            <person name="Molinier V."/>
            <person name="Miyauchi S."/>
            <person name="Poulain J."/>
            <person name="Riccioni C."/>
            <person name="Rubini A."/>
            <person name="Sitrit Y."/>
            <person name="Splivallo R."/>
            <person name="Traeger S."/>
            <person name="Wang M."/>
            <person name="Zifcakova L."/>
            <person name="Wipf D."/>
            <person name="Zambonelli A."/>
            <person name="Paolocci F."/>
            <person name="Nowrousian M."/>
            <person name="Ottonello S."/>
            <person name="Baldrian P."/>
            <person name="Spatafora J.W."/>
            <person name="Henrissat B."/>
            <person name="Nagy L.G."/>
            <person name="Aury J.M."/>
            <person name="Wincker P."/>
            <person name="Grigoriev I.V."/>
            <person name="Bonfante P."/>
            <person name="Martin F.M."/>
        </authorList>
    </citation>
    <scope>NUCLEOTIDE SEQUENCE [LARGE SCALE GENOMIC DNA]</scope>
    <source>
        <strain evidence="2 3">ATCC MYA-4762</strain>
    </source>
</reference>
<dbReference type="STRING" id="1051890.A0A3N4LR52"/>
<dbReference type="Proteomes" id="UP000267821">
    <property type="component" value="Unassembled WGS sequence"/>
</dbReference>
<accession>A0A3N4LR52</accession>
<feature type="compositionally biased region" description="Polar residues" evidence="1">
    <location>
        <begin position="456"/>
        <end position="477"/>
    </location>
</feature>
<dbReference type="OrthoDB" id="5420391at2759"/>
<organism evidence="2 3">
    <name type="scientific">Terfezia boudieri ATCC MYA-4762</name>
    <dbReference type="NCBI Taxonomy" id="1051890"/>
    <lineage>
        <taxon>Eukaryota</taxon>
        <taxon>Fungi</taxon>
        <taxon>Dikarya</taxon>
        <taxon>Ascomycota</taxon>
        <taxon>Pezizomycotina</taxon>
        <taxon>Pezizomycetes</taxon>
        <taxon>Pezizales</taxon>
        <taxon>Pezizaceae</taxon>
        <taxon>Terfezia</taxon>
    </lineage>
</organism>
<name>A0A3N4LR52_9PEZI</name>
<dbReference type="AlphaFoldDB" id="A0A3N4LR52"/>
<dbReference type="EMBL" id="ML121543">
    <property type="protein sequence ID" value="RPB24158.1"/>
    <property type="molecule type" value="Genomic_DNA"/>
</dbReference>
<evidence type="ECO:0000313" key="3">
    <source>
        <dbReference type="Proteomes" id="UP000267821"/>
    </source>
</evidence>
<feature type="compositionally biased region" description="Polar residues" evidence="1">
    <location>
        <begin position="110"/>
        <end position="127"/>
    </location>
</feature>
<dbReference type="PANTHER" id="PTHR42084">
    <property type="entry name" value="YALI0E26631P"/>
    <property type="match status" value="1"/>
</dbReference>
<proteinExistence type="predicted"/>
<sequence>MSFDILREFDTLYAQKPTQPSSTQSSSGFSFFDSLASTHANPQKPSVSVFGDAFPPPQRPSSVQLPMQTAYRGIPQPMTRNKSNPPPENAGSSFNDLVSLLDAPGFVPSPVQQPATSKPSTYNSAKRSSLGGKDPFAALAGSSGLKKLYTPSPPKPHSTFNWGRKSPVVPQQEEVEDFGDFAEASNSPVKTPTLPSRALQDSGNGFRRSLSISTHVPTTPNYNAFPSYLAKTPSKESLVLGLNSSNTSLSPFDTNGFASSTVTTQQSDSLAADDDFGDFIVSPTKSDFPTQYPKSNPPLVTNTIPPTPITTSIPLGIISLPTPVITPLTTTTIKKPAPAPTLPPLFTILAAFPTIFSQPATFLFSKLTQHPYPLRQRIFSHPKTQGFLLGTCETARVAGRIIAGRKTRSKRTKIGGCGGGSDLEVQKEDREIAELVRLWKEECSGRLKAAMVIPRSTPSSHNYSSSDPTAASSNPNASRVPELDVDLKAEKVMGKGGSILDEEDRGCVLCGLHQNELVGNLYEHEFGVGGRWWVRGWGHRGCLRWWEEWEGRLRGKEKAVKK</sequence>